<keyword evidence="2" id="KW-1185">Reference proteome</keyword>
<dbReference type="InterPro" id="IPR007358">
    <property type="entry name" value="Nucleoid_associated_NdpA"/>
</dbReference>
<dbReference type="eggNOG" id="COG3081">
    <property type="taxonomic scope" value="Bacteria"/>
</dbReference>
<evidence type="ECO:0000313" key="1">
    <source>
        <dbReference type="EMBL" id="KHM53143.1"/>
    </source>
</evidence>
<protein>
    <submittedName>
        <fullName evidence="1">Nucleoid-associated protein</fullName>
    </submittedName>
</protein>
<accession>A0A0B2K2P2</accession>
<sequence length="333" mass="37394">MVVIEKAILHILDVNESNEVFSDDLLEMNEATAEFLIKHVEKTISSQDAKKGSFYGNSEFKVMLDGYIGGEMEFIDFSRQVAGALYKVLTTAEAVSSTDLLICDARIDETRYLVIFKCNNHQGYVHQINVDENGKVSTELVNNYAILPGLTQKIDEFVFINCETMEILSKSRKYNVDGNSIYLIPELFLECAQNPSPAETIKEINKAVKKVTEAYCQDEVAAVTAVKNFIAENMEKDAVLDPVAVGREVFQDNPSMAADYNHAIETAGFSEPVEVNQEATLKKMKKHKLSTDTGIEITIPTDYFENTDFVEFFKEEDGSMSITLKNIQNIINR</sequence>
<dbReference type="GO" id="GO:0009295">
    <property type="term" value="C:nucleoid"/>
    <property type="evidence" value="ECO:0007669"/>
    <property type="project" value="InterPro"/>
</dbReference>
<dbReference type="Proteomes" id="UP000030993">
    <property type="component" value="Unassembled WGS sequence"/>
</dbReference>
<name>A0A0B2K2P2_9FIRM</name>
<dbReference type="AlphaFoldDB" id="A0A0B2K2P2"/>
<dbReference type="STRING" id="82374.NZ47_00470"/>
<organism evidence="1 2">
    <name type="scientific">Anaerovibrio lipolyticus</name>
    <dbReference type="NCBI Taxonomy" id="82374"/>
    <lineage>
        <taxon>Bacteria</taxon>
        <taxon>Bacillati</taxon>
        <taxon>Bacillota</taxon>
        <taxon>Negativicutes</taxon>
        <taxon>Selenomonadales</taxon>
        <taxon>Selenomonadaceae</taxon>
        <taxon>Anaerovibrio</taxon>
    </lineage>
</organism>
<reference evidence="1 2" key="1">
    <citation type="journal article" date="2013" name="PLoS ONE">
        <title>Identification and characterization of three novel lipases belonging to families II and V from Anaerovibrio lipolyticus 5ST.</title>
        <authorList>
            <person name="Prive F."/>
            <person name="Kaderbhai N.N."/>
            <person name="Girdwood S."/>
            <person name="Worgan H.J."/>
            <person name="Pinloche E."/>
            <person name="Scollan N.D."/>
            <person name="Huws S.A."/>
            <person name="Newbold C.J."/>
        </authorList>
    </citation>
    <scope>NUCLEOTIDE SEQUENCE [LARGE SCALE GENOMIC DNA]</scope>
    <source>
        <strain evidence="1 2">5S</strain>
    </source>
</reference>
<dbReference type="RefSeq" id="WP_039205686.1">
    <property type="nucleotide sequence ID" value="NZ_JSCE01000009.1"/>
</dbReference>
<gene>
    <name evidence="1" type="ORF">NZ47_00470</name>
</gene>
<dbReference type="EMBL" id="JSCE01000009">
    <property type="protein sequence ID" value="KHM53143.1"/>
    <property type="molecule type" value="Genomic_DNA"/>
</dbReference>
<dbReference type="Pfam" id="PF04245">
    <property type="entry name" value="NA37"/>
    <property type="match status" value="1"/>
</dbReference>
<evidence type="ECO:0000313" key="2">
    <source>
        <dbReference type="Proteomes" id="UP000030993"/>
    </source>
</evidence>
<proteinExistence type="predicted"/>
<comment type="caution">
    <text evidence="1">The sequence shown here is derived from an EMBL/GenBank/DDBJ whole genome shotgun (WGS) entry which is preliminary data.</text>
</comment>